<dbReference type="InterPro" id="IPR011050">
    <property type="entry name" value="Pectin_lyase_fold/virulence"/>
</dbReference>
<evidence type="ECO:0008006" key="3">
    <source>
        <dbReference type="Google" id="ProtNLM"/>
    </source>
</evidence>
<dbReference type="EMBL" id="JBHSGA010000017">
    <property type="protein sequence ID" value="MFC4527579.1"/>
    <property type="molecule type" value="Genomic_DNA"/>
</dbReference>
<gene>
    <name evidence="1" type="ORF">ACFO5W_13120</name>
</gene>
<name>A0ABV9C3H0_9GAMM</name>
<proteinExistence type="predicted"/>
<reference evidence="2" key="1">
    <citation type="journal article" date="2019" name="Int. J. Syst. Evol. Microbiol.">
        <title>The Global Catalogue of Microorganisms (GCM) 10K type strain sequencing project: providing services to taxonomists for standard genome sequencing and annotation.</title>
        <authorList>
            <consortium name="The Broad Institute Genomics Platform"/>
            <consortium name="The Broad Institute Genome Sequencing Center for Infectious Disease"/>
            <person name="Wu L."/>
            <person name="Ma J."/>
        </authorList>
    </citation>
    <scope>NUCLEOTIDE SEQUENCE [LARGE SCALE GENOMIC DNA]</scope>
    <source>
        <strain evidence="2">CCM 4481</strain>
    </source>
</reference>
<dbReference type="RefSeq" id="WP_266150258.1">
    <property type="nucleotide sequence ID" value="NZ_CP064028.1"/>
</dbReference>
<organism evidence="1 2">
    <name type="scientific">Dyella halodurans</name>
    <dbReference type="NCBI Taxonomy" id="1920171"/>
    <lineage>
        <taxon>Bacteria</taxon>
        <taxon>Pseudomonadati</taxon>
        <taxon>Pseudomonadota</taxon>
        <taxon>Gammaproteobacteria</taxon>
        <taxon>Lysobacterales</taxon>
        <taxon>Rhodanobacteraceae</taxon>
        <taxon>Dyella</taxon>
    </lineage>
</organism>
<dbReference type="Proteomes" id="UP001595961">
    <property type="component" value="Unassembled WGS sequence"/>
</dbReference>
<protein>
    <recommendedName>
        <fullName evidence="3">Right handed beta helix domain-containing protein</fullName>
    </recommendedName>
</protein>
<evidence type="ECO:0000313" key="2">
    <source>
        <dbReference type="Proteomes" id="UP001595961"/>
    </source>
</evidence>
<dbReference type="SUPFAM" id="SSF51126">
    <property type="entry name" value="Pectin lyase-like"/>
    <property type="match status" value="1"/>
</dbReference>
<keyword evidence="2" id="KW-1185">Reference proteome</keyword>
<dbReference type="Gene3D" id="2.160.20.10">
    <property type="entry name" value="Single-stranded right-handed beta-helix, Pectin lyase-like"/>
    <property type="match status" value="1"/>
</dbReference>
<comment type="caution">
    <text evidence="1">The sequence shown here is derived from an EMBL/GenBank/DDBJ whole genome shotgun (WGS) entry which is preliminary data.</text>
</comment>
<sequence length="229" mass="24163">MGSGNAVGTGGYCSFFTIKNVRVQNCGANGFFFVNAYMGTLSDCWSASNAGIGFLFAGYHTSIDVSRCYASSNKGIGWSLNGMTYSSFTACGSDQNVWGYAMTNMVGVSFLACGAESNQRDGWLLLTGTSTTIGLPSQVVDIHGLTFTSCSSYFNSQQGPNAYGSHMSALAQDGRPIQFKMSGNTSFCNSGSNVSMVLNGNAGAITAYEELSYFNGSWMTSGSVTRKTL</sequence>
<evidence type="ECO:0000313" key="1">
    <source>
        <dbReference type="EMBL" id="MFC4527579.1"/>
    </source>
</evidence>
<dbReference type="InterPro" id="IPR012334">
    <property type="entry name" value="Pectin_lyas_fold"/>
</dbReference>
<accession>A0ABV9C3H0</accession>